<accession>A0A9W3B0I9</accession>
<keyword evidence="6" id="KW-1185">Reference proteome</keyword>
<dbReference type="OMA" id="KEHEWIR"/>
<dbReference type="GeneID" id="106070635"/>
<proteinExistence type="inferred from homology"/>
<dbReference type="PANTHER" id="PTHR11715:SF3">
    <property type="entry name" value="GLYCINE CLEAVAGE SYSTEM H PROTEIN-RELATED"/>
    <property type="match status" value="1"/>
</dbReference>
<keyword evidence="2 3" id="KW-0450">Lipoyl</keyword>
<dbReference type="Pfam" id="PF01597">
    <property type="entry name" value="GCV_H"/>
    <property type="match status" value="1"/>
</dbReference>
<dbReference type="GO" id="GO:0009249">
    <property type="term" value="P:protein lipoylation"/>
    <property type="evidence" value="ECO:0007669"/>
    <property type="project" value="TreeGrafter"/>
</dbReference>
<dbReference type="Proteomes" id="UP001165740">
    <property type="component" value="Chromosome 7"/>
</dbReference>
<comment type="function">
    <text evidence="4">The H protein shuttles the methylamine group of glycine from the P protein to the T protein.</text>
</comment>
<keyword evidence="4" id="KW-0496">Mitochondrion</keyword>
<evidence type="ECO:0000313" key="6">
    <source>
        <dbReference type="Proteomes" id="UP001165740"/>
    </source>
</evidence>
<name>A0A9W3B0I9_BIOGL</name>
<evidence type="ECO:0000256" key="2">
    <source>
        <dbReference type="ARBA" id="ARBA00022823"/>
    </source>
</evidence>
<comment type="similarity">
    <text evidence="1 4">Belongs to the GcvH family.</text>
</comment>
<comment type="subcellular location">
    <subcellularLocation>
        <location evidence="4">Mitochondrion</location>
    </subcellularLocation>
</comment>
<comment type="cofactor">
    <cofactor evidence="4">
        <name>(R)-lipoate</name>
        <dbReference type="ChEBI" id="CHEBI:83088"/>
    </cofactor>
    <text evidence="4">Binds 1 lipoyl cofactor covalently.</text>
</comment>
<comment type="subunit">
    <text evidence="4">The glycine cleavage system is composed of four proteins: P, T, L and H.</text>
</comment>
<dbReference type="PROSITE" id="PS50968">
    <property type="entry name" value="BIOTINYL_LIPOYL"/>
    <property type="match status" value="1"/>
</dbReference>
<dbReference type="Gene3D" id="2.40.50.100">
    <property type="match status" value="1"/>
</dbReference>
<sequence>MAASAIRKFSLTLFTSKVPFSSKVIASFQCQKRAFSFSKCLADRLYTDKHEWIVIVNGKGTVGISNYAQEQLGEIVYVETPALGTTLNPQDVSGCLESVKAASEVYSPVGGTVTEVNSKLASEPALVNSSPLLEGWLYKLDVAPGTNTKELMNEEAYKAFLETIVH</sequence>
<dbReference type="AlphaFoldDB" id="A0A9W3B0I9"/>
<evidence type="ECO:0000256" key="3">
    <source>
        <dbReference type="PIRSR" id="PIRSR617453-50"/>
    </source>
</evidence>
<evidence type="ECO:0000256" key="4">
    <source>
        <dbReference type="RuleBase" id="RU364055"/>
    </source>
</evidence>
<reference evidence="7" key="1">
    <citation type="submission" date="2025-08" db="UniProtKB">
        <authorList>
            <consortium name="RefSeq"/>
        </authorList>
    </citation>
    <scope>IDENTIFICATION</scope>
</reference>
<gene>
    <name evidence="7" type="primary">LOC106070635</name>
</gene>
<dbReference type="GO" id="GO:0005960">
    <property type="term" value="C:glycine cleavage complex"/>
    <property type="evidence" value="ECO:0007669"/>
    <property type="project" value="UniProtKB-UniRule"/>
</dbReference>
<dbReference type="InterPro" id="IPR002930">
    <property type="entry name" value="GCV_H"/>
</dbReference>
<dbReference type="CDD" id="cd06848">
    <property type="entry name" value="GCS_H"/>
    <property type="match status" value="1"/>
</dbReference>
<dbReference type="HAMAP" id="MF_00272">
    <property type="entry name" value="GcvH"/>
    <property type="match status" value="1"/>
</dbReference>
<dbReference type="InterPro" id="IPR017453">
    <property type="entry name" value="GCV_H_sub"/>
</dbReference>
<feature type="modified residue" description="N6-lipoyllysine" evidence="3">
    <location>
        <position position="100"/>
    </location>
</feature>
<protein>
    <recommendedName>
        <fullName evidence="4">Glycine cleavage system H protein</fullName>
    </recommendedName>
</protein>
<keyword evidence="4" id="KW-0809">Transit peptide</keyword>
<dbReference type="GO" id="GO:0005739">
    <property type="term" value="C:mitochondrion"/>
    <property type="evidence" value="ECO:0007669"/>
    <property type="project" value="UniProtKB-SubCell"/>
</dbReference>
<dbReference type="RefSeq" id="XP_055892981.1">
    <property type="nucleotide sequence ID" value="XM_056037006.1"/>
</dbReference>
<dbReference type="SUPFAM" id="SSF51230">
    <property type="entry name" value="Single hybrid motif"/>
    <property type="match status" value="1"/>
</dbReference>
<dbReference type="NCBIfam" id="TIGR00527">
    <property type="entry name" value="gcvH"/>
    <property type="match status" value="1"/>
</dbReference>
<dbReference type="PANTHER" id="PTHR11715">
    <property type="entry name" value="GLYCINE CLEAVAGE SYSTEM H PROTEIN"/>
    <property type="match status" value="1"/>
</dbReference>
<dbReference type="OrthoDB" id="10264154at2759"/>
<dbReference type="InterPro" id="IPR000089">
    <property type="entry name" value="Biotin_lipoyl"/>
</dbReference>
<dbReference type="InterPro" id="IPR011053">
    <property type="entry name" value="Single_hybrid_motif"/>
</dbReference>
<dbReference type="NCBIfam" id="NF002270">
    <property type="entry name" value="PRK01202.1"/>
    <property type="match status" value="1"/>
</dbReference>
<dbReference type="GO" id="GO:0019464">
    <property type="term" value="P:glycine decarboxylation via glycine cleavage system"/>
    <property type="evidence" value="ECO:0007669"/>
    <property type="project" value="UniProtKB-UniRule"/>
</dbReference>
<evidence type="ECO:0000256" key="1">
    <source>
        <dbReference type="ARBA" id="ARBA00009249"/>
    </source>
</evidence>
<evidence type="ECO:0000313" key="7">
    <source>
        <dbReference type="RefSeq" id="XP_055892981.1"/>
    </source>
</evidence>
<evidence type="ECO:0000259" key="5">
    <source>
        <dbReference type="PROSITE" id="PS50968"/>
    </source>
</evidence>
<dbReference type="InterPro" id="IPR033753">
    <property type="entry name" value="GCV_H/Fam206"/>
</dbReference>
<organism evidence="6 7">
    <name type="scientific">Biomphalaria glabrata</name>
    <name type="common">Bloodfluke planorb</name>
    <name type="synonym">Freshwater snail</name>
    <dbReference type="NCBI Taxonomy" id="6526"/>
    <lineage>
        <taxon>Eukaryota</taxon>
        <taxon>Metazoa</taxon>
        <taxon>Spiralia</taxon>
        <taxon>Lophotrochozoa</taxon>
        <taxon>Mollusca</taxon>
        <taxon>Gastropoda</taxon>
        <taxon>Heterobranchia</taxon>
        <taxon>Euthyneura</taxon>
        <taxon>Panpulmonata</taxon>
        <taxon>Hygrophila</taxon>
        <taxon>Lymnaeoidea</taxon>
        <taxon>Planorbidae</taxon>
        <taxon>Biomphalaria</taxon>
    </lineage>
</organism>
<feature type="domain" description="Lipoyl-binding" evidence="5">
    <location>
        <begin position="59"/>
        <end position="141"/>
    </location>
</feature>